<organism evidence="16 17">
    <name type="scientific">Austropuccinia psidii MF-1</name>
    <dbReference type="NCBI Taxonomy" id="1389203"/>
    <lineage>
        <taxon>Eukaryota</taxon>
        <taxon>Fungi</taxon>
        <taxon>Dikarya</taxon>
        <taxon>Basidiomycota</taxon>
        <taxon>Pucciniomycotina</taxon>
        <taxon>Pucciniomycetes</taxon>
        <taxon>Pucciniales</taxon>
        <taxon>Sphaerophragmiaceae</taxon>
        <taxon>Austropuccinia</taxon>
    </lineage>
</organism>
<keyword evidence="1" id="KW-0815">Transposition</keyword>
<evidence type="ECO:0000256" key="14">
    <source>
        <dbReference type="ARBA" id="ARBA00049244"/>
    </source>
</evidence>
<dbReference type="Gene3D" id="3.30.420.10">
    <property type="entry name" value="Ribonuclease H-like superfamily/Ribonuclease H"/>
    <property type="match status" value="1"/>
</dbReference>
<evidence type="ECO:0000256" key="4">
    <source>
        <dbReference type="ARBA" id="ARBA00022723"/>
    </source>
</evidence>
<keyword evidence="12" id="KW-0233">DNA recombination</keyword>
<evidence type="ECO:0000256" key="9">
    <source>
        <dbReference type="ARBA" id="ARBA00022908"/>
    </source>
</evidence>
<keyword evidence="10" id="KW-0695">RNA-directed DNA polymerase</keyword>
<evidence type="ECO:0000256" key="8">
    <source>
        <dbReference type="ARBA" id="ARBA00022884"/>
    </source>
</evidence>
<dbReference type="GO" id="GO:0005634">
    <property type="term" value="C:nucleus"/>
    <property type="evidence" value="ECO:0007669"/>
    <property type="project" value="UniProtKB-ARBA"/>
</dbReference>
<protein>
    <recommendedName>
        <fullName evidence="15">Integrase catalytic domain-containing protein</fullName>
    </recommendedName>
</protein>
<dbReference type="InterPro" id="IPR012337">
    <property type="entry name" value="RNaseH-like_sf"/>
</dbReference>
<dbReference type="GO" id="GO:0016787">
    <property type="term" value="F:hydrolase activity"/>
    <property type="evidence" value="ECO:0007669"/>
    <property type="project" value="UniProtKB-KW"/>
</dbReference>
<dbReference type="GO" id="GO:0003964">
    <property type="term" value="F:RNA-directed DNA polymerase activity"/>
    <property type="evidence" value="ECO:0007669"/>
    <property type="project" value="UniProtKB-KW"/>
</dbReference>
<dbReference type="Pfam" id="PF25597">
    <property type="entry name" value="SH3_retrovirus"/>
    <property type="match status" value="1"/>
</dbReference>
<dbReference type="OrthoDB" id="3344688at2759"/>
<evidence type="ECO:0000256" key="6">
    <source>
        <dbReference type="ARBA" id="ARBA00022801"/>
    </source>
</evidence>
<keyword evidence="7" id="KW-0460">Magnesium</keyword>
<keyword evidence="17" id="KW-1185">Reference proteome</keyword>
<dbReference type="Proteomes" id="UP000765509">
    <property type="component" value="Unassembled WGS sequence"/>
</dbReference>
<accession>A0A9Q3C5D2</accession>
<dbReference type="AlphaFoldDB" id="A0A9Q3C5D2"/>
<reference evidence="16" key="1">
    <citation type="submission" date="2021-03" db="EMBL/GenBank/DDBJ databases">
        <title>Draft genome sequence of rust myrtle Austropuccinia psidii MF-1, a brazilian biotype.</title>
        <authorList>
            <person name="Quecine M.C."/>
            <person name="Pachon D.M.R."/>
            <person name="Bonatelli M.L."/>
            <person name="Correr F.H."/>
            <person name="Franceschini L.M."/>
            <person name="Leite T.F."/>
            <person name="Margarido G.R.A."/>
            <person name="Almeida C.A."/>
            <person name="Ferrarezi J.A."/>
            <person name="Labate C.A."/>
        </authorList>
    </citation>
    <scope>NUCLEOTIDE SEQUENCE</scope>
    <source>
        <strain evidence="16">MF-1</strain>
    </source>
</reference>
<dbReference type="GO" id="GO:0003723">
    <property type="term" value="F:RNA binding"/>
    <property type="evidence" value="ECO:0007669"/>
    <property type="project" value="UniProtKB-KW"/>
</dbReference>
<dbReference type="EMBL" id="AVOT02004844">
    <property type="protein sequence ID" value="MBW0477529.1"/>
    <property type="molecule type" value="Genomic_DNA"/>
</dbReference>
<dbReference type="GO" id="GO:0006310">
    <property type="term" value="P:DNA recombination"/>
    <property type="evidence" value="ECO:0007669"/>
    <property type="project" value="UniProtKB-KW"/>
</dbReference>
<evidence type="ECO:0000256" key="7">
    <source>
        <dbReference type="ARBA" id="ARBA00022842"/>
    </source>
</evidence>
<dbReference type="GO" id="GO:0003887">
    <property type="term" value="F:DNA-directed DNA polymerase activity"/>
    <property type="evidence" value="ECO:0007669"/>
    <property type="project" value="UniProtKB-KW"/>
</dbReference>
<evidence type="ECO:0000259" key="15">
    <source>
        <dbReference type="PROSITE" id="PS50994"/>
    </source>
</evidence>
<evidence type="ECO:0000313" key="17">
    <source>
        <dbReference type="Proteomes" id="UP000765509"/>
    </source>
</evidence>
<evidence type="ECO:0000256" key="5">
    <source>
        <dbReference type="ARBA" id="ARBA00022759"/>
    </source>
</evidence>
<dbReference type="SUPFAM" id="SSF53098">
    <property type="entry name" value="Ribonuclease H-like"/>
    <property type="match status" value="1"/>
</dbReference>
<comment type="caution">
    <text evidence="16">The sequence shown here is derived from an EMBL/GenBank/DDBJ whole genome shotgun (WGS) entry which is preliminary data.</text>
</comment>
<dbReference type="InterPro" id="IPR057670">
    <property type="entry name" value="SH3_retrovirus"/>
</dbReference>
<dbReference type="InterPro" id="IPR039537">
    <property type="entry name" value="Retrotran_Ty1/copia-like"/>
</dbReference>
<evidence type="ECO:0000256" key="12">
    <source>
        <dbReference type="ARBA" id="ARBA00023172"/>
    </source>
</evidence>
<evidence type="ECO:0000313" key="16">
    <source>
        <dbReference type="EMBL" id="MBW0477529.1"/>
    </source>
</evidence>
<evidence type="ECO:0000256" key="3">
    <source>
        <dbReference type="ARBA" id="ARBA00022722"/>
    </source>
</evidence>
<keyword evidence="9" id="KW-0229">DNA integration</keyword>
<keyword evidence="5" id="KW-0255">Endonuclease</keyword>
<dbReference type="PANTHER" id="PTHR42648:SF11">
    <property type="entry name" value="TRANSPOSON TY4-P GAG-POL POLYPROTEIN"/>
    <property type="match status" value="1"/>
</dbReference>
<keyword evidence="11" id="KW-0808">Transferase</keyword>
<dbReference type="GO" id="GO:0046872">
    <property type="term" value="F:metal ion binding"/>
    <property type="evidence" value="ECO:0007669"/>
    <property type="project" value="UniProtKB-KW"/>
</dbReference>
<dbReference type="GO" id="GO:0015074">
    <property type="term" value="P:DNA integration"/>
    <property type="evidence" value="ECO:0007669"/>
    <property type="project" value="UniProtKB-KW"/>
</dbReference>
<keyword evidence="11" id="KW-0239">DNA-directed DNA polymerase</keyword>
<dbReference type="InterPro" id="IPR001584">
    <property type="entry name" value="Integrase_cat-core"/>
</dbReference>
<dbReference type="InterPro" id="IPR036397">
    <property type="entry name" value="RNaseH_sf"/>
</dbReference>
<evidence type="ECO:0000256" key="1">
    <source>
        <dbReference type="ARBA" id="ARBA00022578"/>
    </source>
</evidence>
<keyword evidence="4" id="KW-0479">Metal-binding</keyword>
<keyword evidence="8" id="KW-0694">RNA-binding</keyword>
<proteinExistence type="predicted"/>
<feature type="domain" description="Integrase catalytic" evidence="15">
    <location>
        <begin position="151"/>
        <end position="251"/>
    </location>
</feature>
<keyword evidence="2" id="KW-0548">Nucleotidyltransferase</keyword>
<dbReference type="GO" id="GO:0032196">
    <property type="term" value="P:transposition"/>
    <property type="evidence" value="ECO:0007669"/>
    <property type="project" value="UniProtKB-KW"/>
</dbReference>
<name>A0A9Q3C5D2_9BASI</name>
<dbReference type="PROSITE" id="PS50994">
    <property type="entry name" value="INTEGRASE"/>
    <property type="match status" value="1"/>
</dbReference>
<dbReference type="GO" id="GO:0004519">
    <property type="term" value="F:endonuclease activity"/>
    <property type="evidence" value="ECO:0007669"/>
    <property type="project" value="UniProtKB-KW"/>
</dbReference>
<dbReference type="PANTHER" id="PTHR42648">
    <property type="entry name" value="TRANSPOSASE, PUTATIVE-RELATED"/>
    <property type="match status" value="1"/>
</dbReference>
<sequence>MEALSSNAGLTQIYQHSLVLDCGTTHHIFHDKNIFTEIKMLLDEKIVTCNPKSNLKNKSFHLSQNNQILLSGHIINKLIIVTFDYPSSFLTKIDNNPPWHQILEHPGDHALKSLGLINLNESPCNVCSKGKMTTLPFKGHPTEEIKPLNFLHLDIKGEEVYGEFVNQNFKELADTCGIIHIVSPPYTPEHNGFAKRVNRTILDKARCLLINSNLPNHYWAEAIKTATFLTNVISTASRKNYSPYFLWNNTPPKIKKIRTFGCKVIFSVPKHKQTWKLGQVGETGILFGFENESYHKFKISDNKVYYSRHVVFFKREFPSLAENPISNTSPLNISWNDFHEEEYFYFQESMEEEEVLAIQEAIDSKDNDSDSSSDCTPPVAKRIKVIGPRNPTLINSEIREENILPYPRQPVALHTQNDPLSYHQAIHCSTSELWTKAIEKELTMMNNLEVWEKVLIKDTMKLIGTTLVFKTKRNNLNQFIEHKEQLCAQGFSQMQGSDYSKTCAATGILNSL</sequence>
<evidence type="ECO:0000256" key="11">
    <source>
        <dbReference type="ARBA" id="ARBA00022932"/>
    </source>
</evidence>
<evidence type="ECO:0000256" key="2">
    <source>
        <dbReference type="ARBA" id="ARBA00022695"/>
    </source>
</evidence>
<comment type="catalytic activity">
    <reaction evidence="13">
        <text>DNA(n) + a 2'-deoxyribonucleoside 5'-triphosphate = DNA(n+1) + diphosphate</text>
        <dbReference type="Rhea" id="RHEA:22508"/>
        <dbReference type="Rhea" id="RHEA-COMP:17339"/>
        <dbReference type="Rhea" id="RHEA-COMP:17340"/>
        <dbReference type="ChEBI" id="CHEBI:33019"/>
        <dbReference type="ChEBI" id="CHEBI:61560"/>
        <dbReference type="ChEBI" id="CHEBI:173112"/>
        <dbReference type="EC" id="2.7.7.49"/>
    </reaction>
</comment>
<gene>
    <name evidence="16" type="ORF">O181_017244</name>
</gene>
<keyword evidence="6" id="KW-0378">Hydrolase</keyword>
<comment type="catalytic activity">
    <reaction evidence="14">
        <text>DNA(n) + a 2'-deoxyribonucleoside 5'-triphosphate = DNA(n+1) + diphosphate</text>
        <dbReference type="Rhea" id="RHEA:22508"/>
        <dbReference type="Rhea" id="RHEA-COMP:17339"/>
        <dbReference type="Rhea" id="RHEA-COMP:17340"/>
        <dbReference type="ChEBI" id="CHEBI:33019"/>
        <dbReference type="ChEBI" id="CHEBI:61560"/>
        <dbReference type="ChEBI" id="CHEBI:173112"/>
        <dbReference type="EC" id="2.7.7.7"/>
    </reaction>
</comment>
<evidence type="ECO:0000256" key="13">
    <source>
        <dbReference type="ARBA" id="ARBA00048173"/>
    </source>
</evidence>
<keyword evidence="3" id="KW-0540">Nuclease</keyword>
<evidence type="ECO:0000256" key="10">
    <source>
        <dbReference type="ARBA" id="ARBA00022918"/>
    </source>
</evidence>